<comment type="caution">
    <text evidence="2">The sequence shown here is derived from an EMBL/GenBank/DDBJ whole genome shotgun (WGS) entry which is preliminary data.</text>
</comment>
<evidence type="ECO:0000256" key="1">
    <source>
        <dbReference type="SAM" id="Phobius"/>
    </source>
</evidence>
<keyword evidence="1" id="KW-0472">Membrane</keyword>
<dbReference type="InterPro" id="IPR008875">
    <property type="entry name" value="TraX"/>
</dbReference>
<dbReference type="InterPro" id="IPR014125">
    <property type="entry name" value="TraX_Ftype"/>
</dbReference>
<name>A0A5W8FXD7_SALON</name>
<evidence type="ECO:0000313" key="2">
    <source>
        <dbReference type="EMBL" id="EBY0600906.1"/>
    </source>
</evidence>
<feature type="transmembrane region" description="Helical" evidence="1">
    <location>
        <begin position="125"/>
        <end position="145"/>
    </location>
</feature>
<feature type="transmembrane region" description="Helical" evidence="1">
    <location>
        <begin position="151"/>
        <end position="181"/>
    </location>
</feature>
<keyword evidence="1" id="KW-1133">Transmembrane helix</keyword>
<accession>A0A5W8FXD7</accession>
<gene>
    <name evidence="2" type="primary">traX</name>
    <name evidence="2" type="ORF">DUR78_19780</name>
</gene>
<dbReference type="NCBIfam" id="TIGR02755">
    <property type="entry name" value="TraX_Ftype"/>
    <property type="match status" value="1"/>
</dbReference>
<proteinExistence type="predicted"/>
<dbReference type="AlphaFoldDB" id="A0A5W8FXD7"/>
<sequence>MTITDTVFRNLPALNTRQCDVLKLVAFAAMVLDHLNTASGLNDTLLQAVGRLAFPLFALVWGCNVIRRPVTQTGLNRLWLMAMLAQPGFWLAFRDTGVQWWQANILFTFAAMGQAVRFMQTPCRCTAFVSLLTLSVYIPASGASYELRGLLLLLMSALCFMTTGRQQMMAAAGLATSVLLLNAPSGGVMMLSGLLLSLICLVVVCRHIPQGERLPGGRWFAQLYALHLAVIGGVLCLT</sequence>
<organism evidence="2">
    <name type="scientific">Salmonella oranienberg</name>
    <dbReference type="NCBI Taxonomy" id="28147"/>
    <lineage>
        <taxon>Bacteria</taxon>
        <taxon>Pseudomonadati</taxon>
        <taxon>Pseudomonadota</taxon>
        <taxon>Gammaproteobacteria</taxon>
        <taxon>Enterobacterales</taxon>
        <taxon>Enterobacteriaceae</taxon>
        <taxon>Salmonella</taxon>
    </lineage>
</organism>
<protein>
    <submittedName>
        <fullName evidence="2">Type-F conjugative transfer system pilin acetylase TraX</fullName>
    </submittedName>
</protein>
<keyword evidence="1" id="KW-0812">Transmembrane</keyword>
<reference evidence="2" key="1">
    <citation type="submission" date="2018-07" db="EMBL/GenBank/DDBJ databases">
        <authorList>
            <person name="Ashton P.M."/>
            <person name="Dallman T."/>
            <person name="Nair S."/>
            <person name="De Pinna E."/>
            <person name="Peters T."/>
            <person name="Grant K."/>
        </authorList>
    </citation>
    <scope>NUCLEOTIDE SEQUENCE</scope>
    <source>
        <strain evidence="2">516939</strain>
    </source>
</reference>
<dbReference type="Pfam" id="PF05857">
    <property type="entry name" value="TraX"/>
    <property type="match status" value="1"/>
</dbReference>
<feature type="transmembrane region" description="Helical" evidence="1">
    <location>
        <begin position="221"/>
        <end position="237"/>
    </location>
</feature>
<feature type="transmembrane region" description="Helical" evidence="1">
    <location>
        <begin position="188"/>
        <end position="209"/>
    </location>
</feature>
<dbReference type="EMBL" id="AAHMZU010000021">
    <property type="protein sequence ID" value="EBY0600906.1"/>
    <property type="molecule type" value="Genomic_DNA"/>
</dbReference>